<dbReference type="InterPro" id="IPR007865">
    <property type="entry name" value="Aminopep_P_N"/>
</dbReference>
<protein>
    <recommendedName>
        <fullName evidence="4">Xaa-Pro aminopeptidase</fullName>
        <ecNumber evidence="4">3.4.11.9</ecNumber>
    </recommendedName>
</protein>
<dbReference type="InterPro" id="IPR000994">
    <property type="entry name" value="Pept_M24"/>
</dbReference>
<comment type="cofactor">
    <cofactor evidence="2">
        <name>Mn(2+)</name>
        <dbReference type="ChEBI" id="CHEBI:29035"/>
    </cofactor>
</comment>
<name>A0A6N2XCX6_CLOIN</name>
<proteinExistence type="inferred from homology"/>
<evidence type="ECO:0000256" key="7">
    <source>
        <dbReference type="ARBA" id="ARBA00023211"/>
    </source>
</evidence>
<keyword evidence="7" id="KW-0464">Manganese</keyword>
<dbReference type="Pfam" id="PF00557">
    <property type="entry name" value="Peptidase_M24"/>
    <property type="match status" value="1"/>
</dbReference>
<dbReference type="SUPFAM" id="SSF53092">
    <property type="entry name" value="Creatinase/prolidase N-terminal domain"/>
    <property type="match status" value="1"/>
</dbReference>
<dbReference type="InterPro" id="IPR052433">
    <property type="entry name" value="X-Pro_dipept-like"/>
</dbReference>
<dbReference type="Gene3D" id="3.40.350.10">
    <property type="entry name" value="Creatinase/prolidase N-terminal domain"/>
    <property type="match status" value="1"/>
</dbReference>
<keyword evidence="6 9" id="KW-0378">Hydrolase</keyword>
<evidence type="ECO:0000256" key="1">
    <source>
        <dbReference type="ARBA" id="ARBA00001424"/>
    </source>
</evidence>
<dbReference type="SUPFAM" id="SSF55920">
    <property type="entry name" value="Creatinase/aminopeptidase"/>
    <property type="match status" value="1"/>
</dbReference>
<dbReference type="RefSeq" id="WP_002607187.1">
    <property type="nucleotide sequence ID" value="NZ_CABHIW010000008.1"/>
</dbReference>
<sequence length="429" mass="49444">MYKQRRHALATLLPENSIALFFSGKAPYKVGDEKYPFSVDRSFYYLSGLDKENMILAIIRTQGKIKEQLFLEHYDEEQAKWVGGKLLPEEAADISEIEEIFWLEEAMDMLGLQISRFFDHESRVDIYADFTRQEAYQADSEAHRFTRELLRQYPYVTLHNAASRISSLRLIKEDTEIDELKQAIEVTRQGILAMMDHVCSGMMENQVEAWFDFVLKTNGCSHSFPSIIASGRNATVLHYDENNQKIKKNSLLLCDLGASCHYMNADITRTFPASGSFTKRQKEIYNIVLEANQTIMSLVHPGITLKELNQELIHFYEERLKPLGLLKRGKRVEDYYWHGVSHMLGLETHDVSLSGYKLRPGNVFTIEPGLYLEDEGIGIRIEDNVLVTEDGCINLSSSIIKDPDEIEAYMQENNIHLTNNRQKSPILRR</sequence>
<evidence type="ECO:0000256" key="6">
    <source>
        <dbReference type="ARBA" id="ARBA00022801"/>
    </source>
</evidence>
<dbReference type="GO" id="GO:0070006">
    <property type="term" value="F:metalloaminopeptidase activity"/>
    <property type="evidence" value="ECO:0007669"/>
    <property type="project" value="InterPro"/>
</dbReference>
<dbReference type="InterPro" id="IPR036005">
    <property type="entry name" value="Creatinase/aminopeptidase-like"/>
</dbReference>
<evidence type="ECO:0000256" key="5">
    <source>
        <dbReference type="ARBA" id="ARBA00022723"/>
    </source>
</evidence>
<comment type="catalytic activity">
    <reaction evidence="1">
        <text>Release of any N-terminal amino acid, including proline, that is linked to proline, even from a dipeptide or tripeptide.</text>
        <dbReference type="EC" id="3.4.11.9"/>
    </reaction>
</comment>
<accession>A0A6N2XCX6</accession>
<comment type="similarity">
    <text evidence="3">Belongs to the peptidase M24B family.</text>
</comment>
<reference evidence="9" key="1">
    <citation type="submission" date="2019-11" db="EMBL/GenBank/DDBJ databases">
        <authorList>
            <person name="Feng L."/>
        </authorList>
    </citation>
    <scope>NUCLEOTIDE SEQUENCE</scope>
    <source>
        <strain evidence="9">CinnocuumLFYP12</strain>
    </source>
</reference>
<evidence type="ECO:0000256" key="2">
    <source>
        <dbReference type="ARBA" id="ARBA00001936"/>
    </source>
</evidence>
<dbReference type="InterPro" id="IPR029149">
    <property type="entry name" value="Creatin/AminoP/Spt16_N"/>
</dbReference>
<keyword evidence="9" id="KW-0645">Protease</keyword>
<evidence type="ECO:0000313" key="9">
    <source>
        <dbReference type="EMBL" id="VYT52025.1"/>
    </source>
</evidence>
<dbReference type="SMART" id="SM01011">
    <property type="entry name" value="AMP_N"/>
    <property type="match status" value="1"/>
</dbReference>
<keyword evidence="9" id="KW-0031">Aminopeptidase</keyword>
<dbReference type="GO" id="GO:0005829">
    <property type="term" value="C:cytosol"/>
    <property type="evidence" value="ECO:0007669"/>
    <property type="project" value="TreeGrafter"/>
</dbReference>
<organism evidence="9">
    <name type="scientific">Clostridium innocuum</name>
    <dbReference type="NCBI Taxonomy" id="1522"/>
    <lineage>
        <taxon>Bacteria</taxon>
        <taxon>Bacillati</taxon>
        <taxon>Bacillota</taxon>
        <taxon>Clostridia</taxon>
        <taxon>Eubacteriales</taxon>
        <taxon>Clostridiaceae</taxon>
        <taxon>Clostridium</taxon>
    </lineage>
</organism>
<dbReference type="PANTHER" id="PTHR43226:SF4">
    <property type="entry name" value="XAA-PRO AMINOPEPTIDASE 3"/>
    <property type="match status" value="1"/>
</dbReference>
<gene>
    <name evidence="9" type="primary">pepP</name>
    <name evidence="9" type="ORF">CILFYP12_04267</name>
</gene>
<dbReference type="GO" id="GO:0006508">
    <property type="term" value="P:proteolysis"/>
    <property type="evidence" value="ECO:0007669"/>
    <property type="project" value="TreeGrafter"/>
</dbReference>
<keyword evidence="5" id="KW-0479">Metal-binding</keyword>
<dbReference type="Pfam" id="PF05195">
    <property type="entry name" value="AMP_N"/>
    <property type="match status" value="1"/>
</dbReference>
<evidence type="ECO:0000256" key="4">
    <source>
        <dbReference type="ARBA" id="ARBA00012574"/>
    </source>
</evidence>
<dbReference type="AlphaFoldDB" id="A0A6N2XCX6"/>
<dbReference type="GO" id="GO:0030145">
    <property type="term" value="F:manganese ion binding"/>
    <property type="evidence" value="ECO:0007669"/>
    <property type="project" value="InterPro"/>
</dbReference>
<dbReference type="EC" id="3.4.11.9" evidence="4"/>
<evidence type="ECO:0000259" key="8">
    <source>
        <dbReference type="SMART" id="SM01011"/>
    </source>
</evidence>
<dbReference type="Gene3D" id="3.90.230.10">
    <property type="entry name" value="Creatinase/methionine aminopeptidase superfamily"/>
    <property type="match status" value="1"/>
</dbReference>
<evidence type="ECO:0000256" key="3">
    <source>
        <dbReference type="ARBA" id="ARBA00008766"/>
    </source>
</evidence>
<dbReference type="EMBL" id="CACRTE010000054">
    <property type="protein sequence ID" value="VYT52025.1"/>
    <property type="molecule type" value="Genomic_DNA"/>
</dbReference>
<dbReference type="PANTHER" id="PTHR43226">
    <property type="entry name" value="XAA-PRO AMINOPEPTIDASE 3"/>
    <property type="match status" value="1"/>
</dbReference>
<feature type="domain" description="Aminopeptidase P N-terminal" evidence="8">
    <location>
        <begin position="1"/>
        <end position="137"/>
    </location>
</feature>